<sequence>MPTPPCDASAARQHPFPRQAGEERAALCLSCAPVGPCLNGPRWCWGCPALAFGLPRDTLDDGAPGRGGPPPGHRGTEVVLPATVAGRSVDNDARFCARSPYFPNRKKSAGLSSPYQPPDCHQGIPTPAPYFFRLTSSALLQVPQFQFGDTLFLACSPVDRRSPKEAQPCKVTP</sequence>
<keyword evidence="2" id="KW-1185">Reference proteome</keyword>
<organism evidence="1 2">
    <name type="scientific">Pleurodeles waltl</name>
    <name type="common">Iberian ribbed newt</name>
    <dbReference type="NCBI Taxonomy" id="8319"/>
    <lineage>
        <taxon>Eukaryota</taxon>
        <taxon>Metazoa</taxon>
        <taxon>Chordata</taxon>
        <taxon>Craniata</taxon>
        <taxon>Vertebrata</taxon>
        <taxon>Euteleostomi</taxon>
        <taxon>Amphibia</taxon>
        <taxon>Batrachia</taxon>
        <taxon>Caudata</taxon>
        <taxon>Salamandroidea</taxon>
        <taxon>Salamandridae</taxon>
        <taxon>Pleurodelinae</taxon>
        <taxon>Pleurodeles</taxon>
    </lineage>
</organism>
<protein>
    <submittedName>
        <fullName evidence="1">Uncharacterized protein</fullName>
    </submittedName>
</protein>
<name>A0AAV7RUU2_PLEWA</name>
<evidence type="ECO:0000313" key="1">
    <source>
        <dbReference type="EMBL" id="KAJ1156576.1"/>
    </source>
</evidence>
<dbReference type="Proteomes" id="UP001066276">
    <property type="component" value="Chromosome 5"/>
</dbReference>
<dbReference type="EMBL" id="JANPWB010000009">
    <property type="protein sequence ID" value="KAJ1156576.1"/>
    <property type="molecule type" value="Genomic_DNA"/>
</dbReference>
<comment type="caution">
    <text evidence="1">The sequence shown here is derived from an EMBL/GenBank/DDBJ whole genome shotgun (WGS) entry which is preliminary data.</text>
</comment>
<reference evidence="1" key="1">
    <citation type="journal article" date="2022" name="bioRxiv">
        <title>Sequencing and chromosome-scale assembly of the giantPleurodeles waltlgenome.</title>
        <authorList>
            <person name="Brown T."/>
            <person name="Elewa A."/>
            <person name="Iarovenko S."/>
            <person name="Subramanian E."/>
            <person name="Araus A.J."/>
            <person name="Petzold A."/>
            <person name="Susuki M."/>
            <person name="Suzuki K.-i.T."/>
            <person name="Hayashi T."/>
            <person name="Toyoda A."/>
            <person name="Oliveira C."/>
            <person name="Osipova E."/>
            <person name="Leigh N.D."/>
            <person name="Simon A."/>
            <person name="Yun M.H."/>
        </authorList>
    </citation>
    <scope>NUCLEOTIDE SEQUENCE</scope>
    <source>
        <strain evidence="1">20211129_DDA</strain>
        <tissue evidence="1">Liver</tissue>
    </source>
</reference>
<gene>
    <name evidence="1" type="ORF">NDU88_009294</name>
</gene>
<dbReference type="AlphaFoldDB" id="A0AAV7RUU2"/>
<proteinExistence type="predicted"/>
<evidence type="ECO:0000313" key="2">
    <source>
        <dbReference type="Proteomes" id="UP001066276"/>
    </source>
</evidence>
<accession>A0AAV7RUU2</accession>